<comment type="caution">
    <text evidence="7">The sequence shown here is derived from an EMBL/GenBank/DDBJ whole genome shotgun (WGS) entry which is preliminary data.</text>
</comment>
<dbReference type="PANTHER" id="PTHR10057:SF0">
    <property type="entry name" value="TRANSLOCATOR PROTEIN"/>
    <property type="match status" value="1"/>
</dbReference>
<keyword evidence="4 6" id="KW-1133">Transmembrane helix</keyword>
<organism evidence="7 8">
    <name type="scientific">Microbispora bryophytorum subsp. camponoti</name>
    <dbReference type="NCBI Taxonomy" id="1677852"/>
    <lineage>
        <taxon>Bacteria</taxon>
        <taxon>Bacillati</taxon>
        <taxon>Actinomycetota</taxon>
        <taxon>Actinomycetes</taxon>
        <taxon>Streptosporangiales</taxon>
        <taxon>Streptosporangiaceae</taxon>
        <taxon>Microbispora</taxon>
    </lineage>
</organism>
<keyword evidence="3 6" id="KW-0812">Transmembrane</keyword>
<dbReference type="PANTHER" id="PTHR10057">
    <property type="entry name" value="PERIPHERAL-TYPE BENZODIAZEPINE RECEPTOR"/>
    <property type="match status" value="1"/>
</dbReference>
<keyword evidence="5 6" id="KW-0472">Membrane</keyword>
<dbReference type="CDD" id="cd15904">
    <property type="entry name" value="TSPO_MBR"/>
    <property type="match status" value="1"/>
</dbReference>
<name>A0ABR8L8B8_9ACTN</name>
<feature type="transmembrane region" description="Helical" evidence="6">
    <location>
        <begin position="133"/>
        <end position="153"/>
    </location>
</feature>
<evidence type="ECO:0000256" key="2">
    <source>
        <dbReference type="ARBA" id="ARBA00007524"/>
    </source>
</evidence>
<dbReference type="EMBL" id="JACXRZ010000027">
    <property type="protein sequence ID" value="MBD3147172.1"/>
    <property type="molecule type" value="Genomic_DNA"/>
</dbReference>
<protein>
    <submittedName>
        <fullName evidence="7">Tryptophan-rich sensory protein</fullName>
    </submittedName>
</protein>
<keyword evidence="8" id="KW-1185">Reference proteome</keyword>
<evidence type="ECO:0000313" key="7">
    <source>
        <dbReference type="EMBL" id="MBD3147172.1"/>
    </source>
</evidence>
<evidence type="ECO:0000256" key="1">
    <source>
        <dbReference type="ARBA" id="ARBA00004141"/>
    </source>
</evidence>
<evidence type="ECO:0000256" key="4">
    <source>
        <dbReference type="ARBA" id="ARBA00022989"/>
    </source>
</evidence>
<dbReference type="Proteomes" id="UP000653231">
    <property type="component" value="Unassembled WGS sequence"/>
</dbReference>
<evidence type="ECO:0000313" key="8">
    <source>
        <dbReference type="Proteomes" id="UP000653231"/>
    </source>
</evidence>
<comment type="similarity">
    <text evidence="2">Belongs to the TspO/BZRP family.</text>
</comment>
<evidence type="ECO:0000256" key="6">
    <source>
        <dbReference type="SAM" id="Phobius"/>
    </source>
</evidence>
<dbReference type="Pfam" id="PF03073">
    <property type="entry name" value="TspO_MBR"/>
    <property type="match status" value="1"/>
</dbReference>
<accession>A0ABR8L8B8</accession>
<comment type="subcellular location">
    <subcellularLocation>
        <location evidence="1">Membrane</location>
        <topology evidence="1">Multi-pass membrane protein</topology>
    </subcellularLocation>
</comment>
<sequence>MRRTSKKTLVRTALAVTATAAVGGLSTDARSGWYARLRKPSWQPPPKAFGLVWTPLYATIAYASARALSHGDDGSRPALRRALAANLALNAAWPPLFFKARNPRLALAEILALNVSNVLLTRRLLRQDRTAGLLLLPYAGWTVFATALNAAIARHNPELVLRRPAG</sequence>
<dbReference type="InterPro" id="IPR004307">
    <property type="entry name" value="TspO_MBR"/>
</dbReference>
<proteinExistence type="inferred from homology"/>
<reference evidence="7 8" key="1">
    <citation type="submission" date="2020-09" db="EMBL/GenBank/DDBJ databases">
        <title>Actinomycete isolated from the Camponotus japonicus Mayr.</title>
        <authorList>
            <person name="Gong X."/>
        </authorList>
    </citation>
    <scope>NUCLEOTIDE SEQUENCE [LARGE SCALE GENOMIC DNA]</scope>
    <source>
        <strain evidence="7 8">2C-HV3</strain>
    </source>
</reference>
<dbReference type="Gene3D" id="1.20.1260.100">
    <property type="entry name" value="TspO/MBR protein"/>
    <property type="match status" value="1"/>
</dbReference>
<evidence type="ECO:0000256" key="5">
    <source>
        <dbReference type="ARBA" id="ARBA00023136"/>
    </source>
</evidence>
<evidence type="ECO:0000256" key="3">
    <source>
        <dbReference type="ARBA" id="ARBA00022692"/>
    </source>
</evidence>
<dbReference type="RefSeq" id="WP_191054403.1">
    <property type="nucleotide sequence ID" value="NZ_JACXRZ010000027.1"/>
</dbReference>
<gene>
    <name evidence="7" type="ORF">IEQ31_28875</name>
</gene>
<dbReference type="PIRSF" id="PIRSF005859">
    <property type="entry name" value="PBR"/>
    <property type="match status" value="1"/>
</dbReference>
<dbReference type="InterPro" id="IPR038330">
    <property type="entry name" value="TspO/MBR-related_sf"/>
</dbReference>